<proteinExistence type="predicted"/>
<evidence type="ECO:0000256" key="10">
    <source>
        <dbReference type="ARBA" id="ARBA00023180"/>
    </source>
</evidence>
<evidence type="ECO:0000256" key="6">
    <source>
        <dbReference type="ARBA" id="ARBA00022889"/>
    </source>
</evidence>
<dbReference type="PANTHER" id="PTHR14162">
    <property type="entry name" value="MUCOSAL ADDRESSIN CELL ADHESION MOLECULE-1"/>
    <property type="match status" value="1"/>
</dbReference>
<dbReference type="GO" id="GO:2000403">
    <property type="term" value="P:positive regulation of lymphocyte migration"/>
    <property type="evidence" value="ECO:0007669"/>
    <property type="project" value="InterPro"/>
</dbReference>
<dbReference type="Pfam" id="PF09085">
    <property type="entry name" value="Adhes-Ig_like"/>
    <property type="match status" value="1"/>
</dbReference>
<keyword evidence="11" id="KW-0393">Immunoglobulin domain</keyword>
<keyword evidence="5" id="KW-0677">Repeat</keyword>
<evidence type="ECO:0000256" key="14">
    <source>
        <dbReference type="SAM" id="SignalP"/>
    </source>
</evidence>
<evidence type="ECO:0000256" key="1">
    <source>
        <dbReference type="ARBA" id="ARBA00004479"/>
    </source>
</evidence>
<evidence type="ECO:0000256" key="11">
    <source>
        <dbReference type="ARBA" id="ARBA00023319"/>
    </source>
</evidence>
<feature type="region of interest" description="Disordered" evidence="13">
    <location>
        <begin position="368"/>
        <end position="389"/>
    </location>
</feature>
<dbReference type="FunFam" id="2.60.40.10:FF:000933">
    <property type="entry name" value="Mucosal addressin cell adhesion molecule 1"/>
    <property type="match status" value="1"/>
</dbReference>
<sequence length="408" mass="43439">MEQGLALLFPVFLGLLQRAQGGSLEMEPPDSVVAVSLGGSQQLTCRLACADPRNPMVQWRGLDTSLGTVRSDARSSVLSVHNASLSEAGTRVCVGSCGTDTLLRTVKLLVFAFPDQLTVSPVALVARRDQEVACTAHNVTPANPEALSLSLLLGDQELEGVQALDWDVEEEPQQGEDQLLRVTQRWLLPPLETPTSLTLHCRATMNLPGLRLSHQRAIPVLHSLNSPEPPVKTSPEATPELSSTSSSRSPGPPPRNSSSGSPGPPPGNSSNRPCRPEIHQSPAAGGLELLCQALCGPGVAVGWTQAPGGLEAYQRREAGAQAWLSVPWAGCCAEGWFQCRLDPGGQMASLYLVPEICEFWGLGRGLGEPQREGSPASRPQTGNGPAQIRCPQLSRGLPLRWKMSHLAL</sequence>
<keyword evidence="7" id="KW-1133">Transmembrane helix</keyword>
<dbReference type="GO" id="GO:0050901">
    <property type="term" value="P:leukocyte tethering or rolling"/>
    <property type="evidence" value="ECO:0007669"/>
    <property type="project" value="TreeGrafter"/>
</dbReference>
<keyword evidence="8" id="KW-0472">Membrane</keyword>
<feature type="chain" id="PRO_5016057369" description="Mucosal addressin cell adhesion molecule 1" evidence="14">
    <location>
        <begin position="22"/>
        <end position="408"/>
    </location>
</feature>
<name>A0A2Y9L6Q5_ENHLU</name>
<dbReference type="InterPro" id="IPR037413">
    <property type="entry name" value="MADCAM1"/>
</dbReference>
<dbReference type="GO" id="GO:0007229">
    <property type="term" value="P:integrin-mediated signaling pathway"/>
    <property type="evidence" value="ECO:0007669"/>
    <property type="project" value="InterPro"/>
</dbReference>
<dbReference type="OrthoDB" id="9907246at2759"/>
<comment type="subunit">
    <text evidence="2">Homodimer.</text>
</comment>
<dbReference type="InterPro" id="IPR015169">
    <property type="entry name" value="Adhes-Ig-like"/>
</dbReference>
<dbReference type="InterPro" id="IPR036179">
    <property type="entry name" value="Ig-like_dom_sf"/>
</dbReference>
<evidence type="ECO:0000256" key="8">
    <source>
        <dbReference type="ARBA" id="ARBA00023136"/>
    </source>
</evidence>
<accession>A0A2Y9L6Q5</accession>
<dbReference type="FunFam" id="2.60.40.10:FF:000194">
    <property type="entry name" value="Intercellular adhesion molecule 1"/>
    <property type="match status" value="1"/>
</dbReference>
<gene>
    <name evidence="17" type="primary">LOC111161898</name>
</gene>
<evidence type="ECO:0000256" key="4">
    <source>
        <dbReference type="ARBA" id="ARBA00022729"/>
    </source>
</evidence>
<dbReference type="GeneID" id="111161898"/>
<evidence type="ECO:0000256" key="13">
    <source>
        <dbReference type="SAM" id="MobiDB-lite"/>
    </source>
</evidence>
<dbReference type="PANTHER" id="PTHR14162:SF1">
    <property type="entry name" value="MUCOSAL ADDRESSIN CELL ADHESION MOLECULE 1"/>
    <property type="match status" value="1"/>
</dbReference>
<dbReference type="AlphaFoldDB" id="A0A2Y9L6Q5"/>
<reference evidence="17" key="1">
    <citation type="submission" date="2025-08" db="UniProtKB">
        <authorList>
            <consortium name="RefSeq"/>
        </authorList>
    </citation>
    <scope>IDENTIFICATION</scope>
    <source>
        <tissue evidence="17">Blood</tissue>
    </source>
</reference>
<keyword evidence="10" id="KW-0325">Glycoprotein</keyword>
<dbReference type="Proteomes" id="UP000248482">
    <property type="component" value="Unplaced"/>
</dbReference>
<dbReference type="STRING" id="391180.A0A2Y9L6Q5"/>
<evidence type="ECO:0000256" key="3">
    <source>
        <dbReference type="ARBA" id="ARBA00022692"/>
    </source>
</evidence>
<dbReference type="InterPro" id="IPR013783">
    <property type="entry name" value="Ig-like_fold"/>
</dbReference>
<evidence type="ECO:0000256" key="2">
    <source>
        <dbReference type="ARBA" id="ARBA00011738"/>
    </source>
</evidence>
<dbReference type="GO" id="GO:0098640">
    <property type="term" value="F:integrin binding involved in cell-matrix adhesion"/>
    <property type="evidence" value="ECO:0007669"/>
    <property type="project" value="InterPro"/>
</dbReference>
<dbReference type="RefSeq" id="XP_022381671.1">
    <property type="nucleotide sequence ID" value="XM_022525963.1"/>
</dbReference>
<dbReference type="SUPFAM" id="SSF48726">
    <property type="entry name" value="Immunoglobulin"/>
    <property type="match status" value="2"/>
</dbReference>
<keyword evidence="16" id="KW-1185">Reference proteome</keyword>
<keyword evidence="9" id="KW-1015">Disulfide bond</keyword>
<dbReference type="GO" id="GO:0034113">
    <property type="term" value="P:heterotypic cell-cell adhesion"/>
    <property type="evidence" value="ECO:0007669"/>
    <property type="project" value="TreeGrafter"/>
</dbReference>
<protein>
    <recommendedName>
        <fullName evidence="12">Mucosal addressin cell adhesion molecule 1</fullName>
    </recommendedName>
</protein>
<evidence type="ECO:0000313" key="17">
    <source>
        <dbReference type="RefSeq" id="XP_022381671.1"/>
    </source>
</evidence>
<evidence type="ECO:0000256" key="9">
    <source>
        <dbReference type="ARBA" id="ARBA00023157"/>
    </source>
</evidence>
<evidence type="ECO:0000256" key="12">
    <source>
        <dbReference type="ARBA" id="ARBA00074025"/>
    </source>
</evidence>
<keyword evidence="3" id="KW-0812">Transmembrane</keyword>
<dbReference type="Gene3D" id="2.60.40.10">
    <property type="entry name" value="Immunoglobulins"/>
    <property type="match status" value="2"/>
</dbReference>
<comment type="subcellular location">
    <subcellularLocation>
        <location evidence="1">Membrane</location>
        <topology evidence="1">Single-pass type I membrane protein</topology>
    </subcellularLocation>
</comment>
<dbReference type="GO" id="GO:0016020">
    <property type="term" value="C:membrane"/>
    <property type="evidence" value="ECO:0007669"/>
    <property type="project" value="UniProtKB-SubCell"/>
</dbReference>
<dbReference type="InterPro" id="IPR007110">
    <property type="entry name" value="Ig-like_dom"/>
</dbReference>
<evidence type="ECO:0000313" key="16">
    <source>
        <dbReference type="Proteomes" id="UP000248482"/>
    </source>
</evidence>
<keyword evidence="4 14" id="KW-0732">Signal</keyword>
<evidence type="ECO:0000259" key="15">
    <source>
        <dbReference type="PROSITE" id="PS50835"/>
    </source>
</evidence>
<keyword evidence="6" id="KW-0130">Cell adhesion</keyword>
<feature type="domain" description="Ig-like" evidence="15">
    <location>
        <begin position="28"/>
        <end position="93"/>
    </location>
</feature>
<feature type="region of interest" description="Disordered" evidence="13">
    <location>
        <begin position="222"/>
        <end position="279"/>
    </location>
</feature>
<dbReference type="KEGG" id="elk:111161898"/>
<feature type="signal peptide" evidence="14">
    <location>
        <begin position="1"/>
        <end position="21"/>
    </location>
</feature>
<evidence type="ECO:0000256" key="7">
    <source>
        <dbReference type="ARBA" id="ARBA00022989"/>
    </source>
</evidence>
<organism evidence="16 17">
    <name type="scientific">Enhydra lutris kenyoni</name>
    <name type="common">northern sea otter</name>
    <dbReference type="NCBI Taxonomy" id="391180"/>
    <lineage>
        <taxon>Eukaryota</taxon>
        <taxon>Metazoa</taxon>
        <taxon>Chordata</taxon>
        <taxon>Craniata</taxon>
        <taxon>Vertebrata</taxon>
        <taxon>Euteleostomi</taxon>
        <taxon>Mammalia</taxon>
        <taxon>Eutheria</taxon>
        <taxon>Laurasiatheria</taxon>
        <taxon>Carnivora</taxon>
        <taxon>Caniformia</taxon>
        <taxon>Musteloidea</taxon>
        <taxon>Mustelidae</taxon>
        <taxon>Lutrinae</taxon>
        <taxon>Enhydra</taxon>
    </lineage>
</organism>
<evidence type="ECO:0000256" key="5">
    <source>
        <dbReference type="ARBA" id="ARBA00022737"/>
    </source>
</evidence>
<dbReference type="PROSITE" id="PS50835">
    <property type="entry name" value="IG_LIKE"/>
    <property type="match status" value="1"/>
</dbReference>